<evidence type="ECO:0000256" key="13">
    <source>
        <dbReference type="ARBA" id="ARBA00048823"/>
    </source>
</evidence>
<feature type="binding site" evidence="16">
    <location>
        <begin position="264"/>
        <end position="266"/>
    </location>
    <ligand>
        <name>ATP</name>
        <dbReference type="ChEBI" id="CHEBI:30616"/>
    </ligand>
</feature>
<evidence type="ECO:0000256" key="16">
    <source>
        <dbReference type="PIRSR" id="PIRSR001529-2"/>
    </source>
</evidence>
<feature type="binding site" evidence="15">
    <location>
        <position position="287"/>
    </location>
    <ligand>
        <name>L-serine</name>
        <dbReference type="ChEBI" id="CHEBI:33384"/>
    </ligand>
</feature>
<proteinExistence type="inferred from homology"/>
<dbReference type="Pfam" id="PF00587">
    <property type="entry name" value="tRNA-synt_2b"/>
    <property type="match status" value="1"/>
</dbReference>
<evidence type="ECO:0000256" key="12">
    <source>
        <dbReference type="ARBA" id="ARBA00047929"/>
    </source>
</evidence>
<keyword evidence="5" id="KW-0963">Cytoplasm</keyword>
<dbReference type="GO" id="GO:0005737">
    <property type="term" value="C:cytoplasm"/>
    <property type="evidence" value="ECO:0007669"/>
    <property type="project" value="UniProtKB-SubCell"/>
</dbReference>
<keyword evidence="6 18" id="KW-0436">Ligase</keyword>
<organism evidence="18 19">
    <name type="scientific">Candidatus Ryanbacteria bacterium RIFCSPHIGHO2_02_FULL_45_13b</name>
    <dbReference type="NCBI Taxonomy" id="1802117"/>
    <lineage>
        <taxon>Bacteria</taxon>
        <taxon>Candidatus Ryaniibacteriota</taxon>
    </lineage>
</organism>
<dbReference type="AlphaFoldDB" id="A0A1G2G3R1"/>
<dbReference type="NCBIfam" id="TIGR00414">
    <property type="entry name" value="serS"/>
    <property type="match status" value="1"/>
</dbReference>
<comment type="similarity">
    <text evidence="3">Belongs to the class-II aminoacyl-tRNA synthetase family. Type-1 seryl-tRNA synthetase subfamily.</text>
</comment>
<dbReference type="PRINTS" id="PR00981">
    <property type="entry name" value="TRNASYNTHSER"/>
</dbReference>
<feature type="site" description="Important for serine binding" evidence="15">
    <location>
        <position position="386"/>
    </location>
</feature>
<feature type="binding site" evidence="15">
    <location>
        <position position="264"/>
    </location>
    <ligand>
        <name>L-serine</name>
        <dbReference type="ChEBI" id="CHEBI:33384"/>
    </ligand>
</feature>
<comment type="pathway">
    <text evidence="2">Aminoacyl-tRNA biosynthesis; selenocysteinyl-tRNA(Sec) biosynthesis; L-seryl-tRNA(Sec) from L-serine and tRNA(Sec): step 1/1.</text>
</comment>
<evidence type="ECO:0000256" key="5">
    <source>
        <dbReference type="ARBA" id="ARBA00022490"/>
    </source>
</evidence>
<dbReference type="GO" id="GO:0005524">
    <property type="term" value="F:ATP binding"/>
    <property type="evidence" value="ECO:0007669"/>
    <property type="project" value="UniProtKB-KW"/>
</dbReference>
<evidence type="ECO:0000256" key="11">
    <source>
        <dbReference type="ARBA" id="ARBA00039158"/>
    </source>
</evidence>
<keyword evidence="9" id="KW-0648">Protein biosynthesis</keyword>
<feature type="binding site" evidence="16">
    <location>
        <begin position="351"/>
        <end position="354"/>
    </location>
    <ligand>
        <name>ATP</name>
        <dbReference type="ChEBI" id="CHEBI:30616"/>
    </ligand>
</feature>
<evidence type="ECO:0000256" key="15">
    <source>
        <dbReference type="PIRSR" id="PIRSR001529-1"/>
    </source>
</evidence>
<evidence type="ECO:0000313" key="19">
    <source>
        <dbReference type="Proteomes" id="UP000176576"/>
    </source>
</evidence>
<evidence type="ECO:0000256" key="6">
    <source>
        <dbReference type="ARBA" id="ARBA00022598"/>
    </source>
</evidence>
<evidence type="ECO:0000256" key="7">
    <source>
        <dbReference type="ARBA" id="ARBA00022741"/>
    </source>
</evidence>
<name>A0A1G2G3R1_9BACT</name>
<keyword evidence="10" id="KW-0030">Aminoacyl-tRNA synthetase</keyword>
<evidence type="ECO:0000256" key="10">
    <source>
        <dbReference type="ARBA" id="ARBA00023146"/>
    </source>
</evidence>
<comment type="caution">
    <text evidence="18">The sequence shown here is derived from an EMBL/GenBank/DDBJ whole genome shotgun (WGS) entry which is preliminary data.</text>
</comment>
<dbReference type="GO" id="GO:0004828">
    <property type="term" value="F:serine-tRNA ligase activity"/>
    <property type="evidence" value="ECO:0007669"/>
    <property type="project" value="UniProtKB-UniRule"/>
</dbReference>
<evidence type="ECO:0000256" key="14">
    <source>
        <dbReference type="NCBIfam" id="TIGR00414"/>
    </source>
</evidence>
<dbReference type="Proteomes" id="UP000176576">
    <property type="component" value="Unassembled WGS sequence"/>
</dbReference>
<evidence type="ECO:0000256" key="2">
    <source>
        <dbReference type="ARBA" id="ARBA00005045"/>
    </source>
</evidence>
<dbReference type="STRING" id="1802117.A3J54_00470"/>
<comment type="catalytic activity">
    <reaction evidence="12">
        <text>tRNA(Sec) + L-serine + ATP = L-seryl-tRNA(Sec) + AMP + diphosphate + H(+)</text>
        <dbReference type="Rhea" id="RHEA:42580"/>
        <dbReference type="Rhea" id="RHEA-COMP:9742"/>
        <dbReference type="Rhea" id="RHEA-COMP:10128"/>
        <dbReference type="ChEBI" id="CHEBI:15378"/>
        <dbReference type="ChEBI" id="CHEBI:30616"/>
        <dbReference type="ChEBI" id="CHEBI:33019"/>
        <dbReference type="ChEBI" id="CHEBI:33384"/>
        <dbReference type="ChEBI" id="CHEBI:78442"/>
        <dbReference type="ChEBI" id="CHEBI:78533"/>
        <dbReference type="ChEBI" id="CHEBI:456215"/>
        <dbReference type="EC" id="6.1.1.11"/>
    </reaction>
</comment>
<evidence type="ECO:0000313" key="18">
    <source>
        <dbReference type="EMBL" id="OGZ44884.1"/>
    </source>
</evidence>
<dbReference type="InterPro" id="IPR010978">
    <property type="entry name" value="tRNA-bd_arm"/>
</dbReference>
<dbReference type="PANTHER" id="PTHR43697:SF1">
    <property type="entry name" value="SERINE--TRNA LIGASE"/>
    <property type="match status" value="1"/>
</dbReference>
<evidence type="ECO:0000256" key="9">
    <source>
        <dbReference type="ARBA" id="ARBA00022917"/>
    </source>
</evidence>
<dbReference type="InterPro" id="IPR042103">
    <property type="entry name" value="SerRS_1_N_sf"/>
</dbReference>
<accession>A0A1G2G3R1</accession>
<evidence type="ECO:0000256" key="8">
    <source>
        <dbReference type="ARBA" id="ARBA00022840"/>
    </source>
</evidence>
<sequence length="428" mass="48630">MLDIAFIKEYPDIVRIAMRNKNREVDLDRILLLADERKRVSTEIGDINHKRNEAASLRDAVAGKSLKEESRAAEEKFQVIDTELQQLLYKLPNVPSADTPIGPDESGNKVIREWGQKSSFSFTPKAHWDIGKDLGIINSEKAAEISGARFTYIMGDLALLQFALLQFSLQVLTSQEELKKIVAEAGLSVSAKPFIPVVPPMLMRSRVMEQMARLDPIEDRYYFEKDDVVFVGSAEHTLGPLHMDEALNEADLPIRYVGYSTAFRREAGSYGKDTKGILRQHQFDKIEMESFARPEDGIAEQDFFVAIQEHLMRLLMLPYQVMLICTGDMGFPDQRQIDINTWMPGQNTYRETHSADYVGGFQARRLNTRVKRLSGNSEPVHMNDATVFAMGRTLIAILENYQQEDGSVMIPEVLQKWVGKERIMKHGV</sequence>
<evidence type="ECO:0000256" key="3">
    <source>
        <dbReference type="ARBA" id="ARBA00010728"/>
    </source>
</evidence>
<dbReference type="InterPro" id="IPR015866">
    <property type="entry name" value="Ser-tRNA-synth_1_N"/>
</dbReference>
<feature type="domain" description="Aminoacyl-transfer RNA synthetases class-II family profile" evidence="17">
    <location>
        <begin position="178"/>
        <end position="411"/>
    </location>
</feature>
<evidence type="ECO:0000259" key="17">
    <source>
        <dbReference type="PROSITE" id="PS50862"/>
    </source>
</evidence>
<dbReference type="Gene3D" id="3.30.930.10">
    <property type="entry name" value="Bira Bifunctional Protein, Domain 2"/>
    <property type="match status" value="1"/>
</dbReference>
<comment type="subcellular location">
    <subcellularLocation>
        <location evidence="1">Cytoplasm</location>
    </subcellularLocation>
</comment>
<keyword evidence="8 16" id="KW-0067">ATP-binding</keyword>
<dbReference type="PROSITE" id="PS50862">
    <property type="entry name" value="AA_TRNA_LIGASE_II"/>
    <property type="match status" value="1"/>
</dbReference>
<dbReference type="InterPro" id="IPR002317">
    <property type="entry name" value="Ser-tRNA-ligase_type_1"/>
</dbReference>
<dbReference type="SUPFAM" id="SSF46589">
    <property type="entry name" value="tRNA-binding arm"/>
    <property type="match status" value="1"/>
</dbReference>
<dbReference type="PANTHER" id="PTHR43697">
    <property type="entry name" value="SERYL-TRNA SYNTHETASE"/>
    <property type="match status" value="1"/>
</dbReference>
<dbReference type="EMBL" id="MHNN01000026">
    <property type="protein sequence ID" value="OGZ44884.1"/>
    <property type="molecule type" value="Genomic_DNA"/>
</dbReference>
<dbReference type="Pfam" id="PF02403">
    <property type="entry name" value="Seryl_tRNA_N"/>
    <property type="match status" value="1"/>
</dbReference>
<reference evidence="18 19" key="1">
    <citation type="journal article" date="2016" name="Nat. Commun.">
        <title>Thousands of microbial genomes shed light on interconnected biogeochemical processes in an aquifer system.</title>
        <authorList>
            <person name="Anantharaman K."/>
            <person name="Brown C.T."/>
            <person name="Hug L.A."/>
            <person name="Sharon I."/>
            <person name="Castelle C.J."/>
            <person name="Probst A.J."/>
            <person name="Thomas B.C."/>
            <person name="Singh A."/>
            <person name="Wilkins M.J."/>
            <person name="Karaoz U."/>
            <person name="Brodie E.L."/>
            <person name="Williams K.H."/>
            <person name="Hubbard S.S."/>
            <person name="Banfield J.F."/>
        </authorList>
    </citation>
    <scope>NUCLEOTIDE SEQUENCE [LARGE SCALE GENOMIC DNA]</scope>
</reference>
<evidence type="ECO:0000256" key="4">
    <source>
        <dbReference type="ARBA" id="ARBA00012840"/>
    </source>
</evidence>
<protein>
    <recommendedName>
        <fullName evidence="11 14">Serine--tRNA ligase</fullName>
        <ecNumber evidence="4 14">6.1.1.11</ecNumber>
    </recommendedName>
</protein>
<dbReference type="SUPFAM" id="SSF55681">
    <property type="entry name" value="Class II aaRS and biotin synthetases"/>
    <property type="match status" value="1"/>
</dbReference>
<dbReference type="EC" id="6.1.1.11" evidence="4 14"/>
<dbReference type="InterPro" id="IPR006195">
    <property type="entry name" value="aa-tRNA-synth_II"/>
</dbReference>
<dbReference type="InterPro" id="IPR002314">
    <property type="entry name" value="aa-tRNA-synt_IIb"/>
</dbReference>
<dbReference type="PIRSF" id="PIRSF001529">
    <property type="entry name" value="Ser-tRNA-synth_IIa"/>
    <property type="match status" value="1"/>
</dbReference>
<gene>
    <name evidence="18" type="ORF">A3J54_00470</name>
</gene>
<dbReference type="InterPro" id="IPR045864">
    <property type="entry name" value="aa-tRNA-synth_II/BPL/LPL"/>
</dbReference>
<comment type="catalytic activity">
    <reaction evidence="13">
        <text>tRNA(Ser) + L-serine + ATP = L-seryl-tRNA(Ser) + AMP + diphosphate + H(+)</text>
        <dbReference type="Rhea" id="RHEA:12292"/>
        <dbReference type="Rhea" id="RHEA-COMP:9669"/>
        <dbReference type="Rhea" id="RHEA-COMP:9703"/>
        <dbReference type="ChEBI" id="CHEBI:15378"/>
        <dbReference type="ChEBI" id="CHEBI:30616"/>
        <dbReference type="ChEBI" id="CHEBI:33019"/>
        <dbReference type="ChEBI" id="CHEBI:33384"/>
        <dbReference type="ChEBI" id="CHEBI:78442"/>
        <dbReference type="ChEBI" id="CHEBI:78533"/>
        <dbReference type="ChEBI" id="CHEBI:456215"/>
        <dbReference type="EC" id="6.1.1.11"/>
    </reaction>
</comment>
<evidence type="ECO:0000256" key="1">
    <source>
        <dbReference type="ARBA" id="ARBA00004496"/>
    </source>
</evidence>
<dbReference type="Gene3D" id="1.10.287.40">
    <property type="entry name" value="Serine-tRNA synthetase, tRNA binding domain"/>
    <property type="match status" value="1"/>
</dbReference>
<dbReference type="GO" id="GO:0006434">
    <property type="term" value="P:seryl-tRNA aminoacylation"/>
    <property type="evidence" value="ECO:0007669"/>
    <property type="project" value="UniProtKB-UniRule"/>
</dbReference>
<keyword evidence="7" id="KW-0547">Nucleotide-binding</keyword>